<evidence type="ECO:0000256" key="2">
    <source>
        <dbReference type="ARBA" id="ARBA00022485"/>
    </source>
</evidence>
<dbReference type="InterPro" id="IPR010208">
    <property type="entry name" value="Ion_transpt_RnfC/RsxC"/>
</dbReference>
<dbReference type="GO" id="GO:0051539">
    <property type="term" value="F:4 iron, 4 sulfur cluster binding"/>
    <property type="evidence" value="ECO:0007669"/>
    <property type="project" value="UniProtKB-KW"/>
</dbReference>
<dbReference type="PANTHER" id="PTHR43034">
    <property type="entry name" value="ION-TRANSLOCATING OXIDOREDUCTASE COMPLEX SUBUNIT C"/>
    <property type="match status" value="1"/>
</dbReference>
<keyword evidence="1 8" id="KW-0813">Transport</keyword>
<dbReference type="InterPro" id="IPR026902">
    <property type="entry name" value="RnfC_N"/>
</dbReference>
<dbReference type="InterPro" id="IPR017900">
    <property type="entry name" value="4Fe4S_Fe_S_CS"/>
</dbReference>
<feature type="binding site" evidence="8">
    <location>
        <position position="372"/>
    </location>
    <ligand>
        <name>[4Fe-4S] cluster</name>
        <dbReference type="ChEBI" id="CHEBI:49883"/>
        <label>1</label>
    </ligand>
</feature>
<evidence type="ECO:0000256" key="9">
    <source>
        <dbReference type="SAM" id="MobiDB-lite"/>
    </source>
</evidence>
<feature type="binding site" evidence="8">
    <location>
        <position position="408"/>
    </location>
    <ligand>
        <name>[4Fe-4S] cluster</name>
        <dbReference type="ChEBI" id="CHEBI:49883"/>
        <label>2</label>
    </ligand>
</feature>
<dbReference type="Pfam" id="PF01512">
    <property type="entry name" value="Complex1_51K"/>
    <property type="match status" value="1"/>
</dbReference>
<comment type="subcellular location">
    <subcellularLocation>
        <location evidence="8">Cell inner membrane</location>
        <topology evidence="8">Peripheral membrane protein</topology>
    </subcellularLocation>
</comment>
<organism evidence="11 12">
    <name type="scientific">Thiocapsa imhoffii</name>
    <dbReference type="NCBI Taxonomy" id="382777"/>
    <lineage>
        <taxon>Bacteria</taxon>
        <taxon>Pseudomonadati</taxon>
        <taxon>Pseudomonadota</taxon>
        <taxon>Gammaproteobacteria</taxon>
        <taxon>Chromatiales</taxon>
        <taxon>Chromatiaceae</taxon>
        <taxon>Thiocapsa</taxon>
    </lineage>
</organism>
<comment type="similarity">
    <text evidence="8">Belongs to the 4Fe4S bacterial-type ferredoxin family. RnfC subfamily.</text>
</comment>
<evidence type="ECO:0000256" key="8">
    <source>
        <dbReference type="HAMAP-Rule" id="MF_00461"/>
    </source>
</evidence>
<feature type="binding site" evidence="8">
    <location>
        <position position="411"/>
    </location>
    <ligand>
        <name>[4Fe-4S] cluster</name>
        <dbReference type="ChEBI" id="CHEBI:49883"/>
        <label>2</label>
    </ligand>
</feature>
<keyword evidence="2 8" id="KW-0004">4Fe-4S</keyword>
<evidence type="ECO:0000313" key="11">
    <source>
        <dbReference type="EMBL" id="MBK1643191.1"/>
    </source>
</evidence>
<reference evidence="11 12" key="1">
    <citation type="journal article" date="2020" name="Microorganisms">
        <title>Osmotic Adaptation and Compatible Solute Biosynthesis of Phototrophic Bacteria as Revealed from Genome Analyses.</title>
        <authorList>
            <person name="Imhoff J.F."/>
            <person name="Rahn T."/>
            <person name="Kunzel S."/>
            <person name="Keller A."/>
            <person name="Neulinger S.C."/>
        </authorList>
    </citation>
    <scope>NUCLEOTIDE SEQUENCE [LARGE SCALE GENOMIC DNA]</scope>
    <source>
        <strain evidence="11 12">DSM 21303</strain>
    </source>
</reference>
<dbReference type="RefSeq" id="WP_200385985.1">
    <property type="nucleotide sequence ID" value="NZ_NRSD01000001.1"/>
</dbReference>
<dbReference type="InterPro" id="IPR017896">
    <property type="entry name" value="4Fe4S_Fe-S-bd"/>
</dbReference>
<dbReference type="AlphaFoldDB" id="A0A9X1B7R5"/>
<dbReference type="Gene3D" id="3.10.20.600">
    <property type="match status" value="1"/>
</dbReference>
<dbReference type="EMBL" id="NRSD01000001">
    <property type="protein sequence ID" value="MBK1643191.1"/>
    <property type="molecule type" value="Genomic_DNA"/>
</dbReference>
<dbReference type="SUPFAM" id="SSF46548">
    <property type="entry name" value="alpha-helical ferredoxin"/>
    <property type="match status" value="1"/>
</dbReference>
<dbReference type="PANTHER" id="PTHR43034:SF2">
    <property type="entry name" value="ION-TRANSLOCATING OXIDOREDUCTASE COMPLEX SUBUNIT C"/>
    <property type="match status" value="1"/>
</dbReference>
<dbReference type="GO" id="GO:0022900">
    <property type="term" value="P:electron transport chain"/>
    <property type="evidence" value="ECO:0007669"/>
    <property type="project" value="UniProtKB-UniRule"/>
</dbReference>
<feature type="binding site" evidence="8">
    <location>
        <position position="369"/>
    </location>
    <ligand>
        <name>[4Fe-4S] cluster</name>
        <dbReference type="ChEBI" id="CHEBI:49883"/>
        <label>1</label>
    </ligand>
</feature>
<keyword evidence="4 8" id="KW-0677">Repeat</keyword>
<feature type="region of interest" description="Disordered" evidence="9">
    <location>
        <begin position="465"/>
        <end position="522"/>
    </location>
</feature>
<feature type="binding site" evidence="8">
    <location>
        <position position="375"/>
    </location>
    <ligand>
        <name>[4Fe-4S] cluster</name>
        <dbReference type="ChEBI" id="CHEBI:49883"/>
        <label>1</label>
    </ligand>
</feature>
<evidence type="ECO:0000259" key="10">
    <source>
        <dbReference type="PROSITE" id="PS51379"/>
    </source>
</evidence>
<protein>
    <recommendedName>
        <fullName evidence="8">Ion-translocating oxidoreductase complex subunit C</fullName>
        <ecNumber evidence="8">7.-.-.-</ecNumber>
    </recommendedName>
    <alternativeName>
        <fullName evidence="8">Rnf electron transport complex subunit C</fullName>
    </alternativeName>
</protein>
<comment type="subunit">
    <text evidence="8">The complex is composed of six subunits: RnfA, RnfB, RnfC, RnfD, RnfE and RnfG.</text>
</comment>
<dbReference type="HAMAP" id="MF_00461">
    <property type="entry name" value="RsxC_RnfC"/>
    <property type="match status" value="1"/>
</dbReference>
<accession>A0A9X1B7R5</accession>
<name>A0A9X1B7R5_9GAMM</name>
<dbReference type="PROSITE" id="PS00198">
    <property type="entry name" value="4FE4S_FER_1"/>
    <property type="match status" value="1"/>
</dbReference>
<keyword evidence="6 8" id="KW-0408">Iron</keyword>
<dbReference type="Gene3D" id="3.40.50.11540">
    <property type="entry name" value="NADH-ubiquinone oxidoreductase 51kDa subunit"/>
    <property type="match status" value="1"/>
</dbReference>
<dbReference type="Pfam" id="PF13237">
    <property type="entry name" value="Fer4_10"/>
    <property type="match status" value="1"/>
</dbReference>
<dbReference type="Gene3D" id="3.30.70.20">
    <property type="match status" value="1"/>
</dbReference>
<dbReference type="EC" id="7.-.-.-" evidence="8"/>
<proteinExistence type="inferred from homology"/>
<dbReference type="SUPFAM" id="SSF142019">
    <property type="entry name" value="Nqo1 FMN-binding domain-like"/>
    <property type="match status" value="1"/>
</dbReference>
<dbReference type="Pfam" id="PF10531">
    <property type="entry name" value="SLBB"/>
    <property type="match status" value="1"/>
</dbReference>
<sequence>MRLFKIRGGVHPHDQKHLAAEQPIEHLPLPALLHIPLQQHIGAPATPVVRRGQIVAKGELLAQSQGIISAPVHASTSGRIMGIGSYPAHHASGLSVRTITLQPDGEERWDETIGGVADPFALPPEAIAERVAAAGIVGMGGATFPAAVKLNLRNRYPLHTLVINGAECEPYLTCDDRLMREQAQGVVDGVRIMAHALGVTRIIIAIENNKPAAQTQMSQAAAADPNIRIARLPTRYPMGSERHLVQALTGRETPARGLTADIGVVVHNAATAFAVHEALRQGRPLISRVVTVSGAAVARPRNLRVPLGARVRDLLDHCGGFSSEPAQLISGGPMMGQPLPSTRVPMVKGSNGVLALTTAEVARRDPMPCIRCASCVQACPCGLLPLEMAAHTRAGDLEGAVRLGLMDCIGCGSCAYVCPAHLPLVQLFNYAKGEMAARGRAKQKHVETKRLAAQRLARMEAIKQAKRAAMAKRKRTSETPATAASAPAPTTPATPAERATSGAGDPPPAAQDPRRAAGQVEV</sequence>
<evidence type="ECO:0000256" key="5">
    <source>
        <dbReference type="ARBA" id="ARBA00022982"/>
    </source>
</evidence>
<dbReference type="GO" id="GO:0009055">
    <property type="term" value="F:electron transfer activity"/>
    <property type="evidence" value="ECO:0007669"/>
    <property type="project" value="InterPro"/>
</dbReference>
<evidence type="ECO:0000313" key="12">
    <source>
        <dbReference type="Proteomes" id="UP001138802"/>
    </source>
</evidence>
<feature type="domain" description="4Fe-4S ferredoxin-type" evidence="10">
    <location>
        <begin position="360"/>
        <end position="389"/>
    </location>
</feature>
<evidence type="ECO:0000256" key="1">
    <source>
        <dbReference type="ARBA" id="ARBA00022448"/>
    </source>
</evidence>
<dbReference type="GO" id="GO:0046872">
    <property type="term" value="F:metal ion binding"/>
    <property type="evidence" value="ECO:0007669"/>
    <property type="project" value="UniProtKB-KW"/>
</dbReference>
<dbReference type="GO" id="GO:0005886">
    <property type="term" value="C:plasma membrane"/>
    <property type="evidence" value="ECO:0007669"/>
    <property type="project" value="UniProtKB-SubCell"/>
</dbReference>
<dbReference type="Proteomes" id="UP001138802">
    <property type="component" value="Unassembled WGS sequence"/>
</dbReference>
<comment type="function">
    <text evidence="8">Part of a membrane-bound complex that couples electron transfer with translocation of ions across the membrane.</text>
</comment>
<feature type="binding site" evidence="8">
    <location>
        <position position="379"/>
    </location>
    <ligand>
        <name>[4Fe-4S] cluster</name>
        <dbReference type="ChEBI" id="CHEBI:49883"/>
        <label>2</label>
    </ligand>
</feature>
<comment type="caution">
    <text evidence="11">The sequence shown here is derived from an EMBL/GenBank/DDBJ whole genome shotgun (WGS) entry which is preliminary data.</text>
</comment>
<feature type="compositionally biased region" description="Basic residues" evidence="9">
    <location>
        <begin position="465"/>
        <end position="475"/>
    </location>
</feature>
<evidence type="ECO:0000256" key="4">
    <source>
        <dbReference type="ARBA" id="ARBA00022737"/>
    </source>
</evidence>
<gene>
    <name evidence="8" type="primary">rnfC</name>
    <name evidence="11" type="ORF">CKO25_00670</name>
</gene>
<comment type="cofactor">
    <cofactor evidence="8">
        <name>[4Fe-4S] cluster</name>
        <dbReference type="ChEBI" id="CHEBI:49883"/>
    </cofactor>
    <text evidence="8">Binds 2 [4Fe-4S] clusters per subunit.</text>
</comment>
<dbReference type="PROSITE" id="PS51379">
    <property type="entry name" value="4FE4S_FER_2"/>
    <property type="match status" value="2"/>
</dbReference>
<dbReference type="NCBIfam" id="NF003454">
    <property type="entry name" value="PRK05035.1"/>
    <property type="match status" value="1"/>
</dbReference>
<evidence type="ECO:0000256" key="6">
    <source>
        <dbReference type="ARBA" id="ARBA00023004"/>
    </source>
</evidence>
<keyword evidence="3 8" id="KW-0479">Metal-binding</keyword>
<evidence type="ECO:0000256" key="3">
    <source>
        <dbReference type="ARBA" id="ARBA00022723"/>
    </source>
</evidence>
<dbReference type="Pfam" id="PF13375">
    <property type="entry name" value="RnfC_N"/>
    <property type="match status" value="1"/>
</dbReference>
<keyword evidence="8" id="KW-0472">Membrane</keyword>
<keyword evidence="8" id="KW-0997">Cell inner membrane</keyword>
<dbReference type="InterPro" id="IPR019554">
    <property type="entry name" value="Soluble_ligand-bd"/>
</dbReference>
<keyword evidence="8" id="KW-1278">Translocase</keyword>
<keyword evidence="7 8" id="KW-0411">Iron-sulfur</keyword>
<feature type="binding site" evidence="8">
    <location>
        <position position="418"/>
    </location>
    <ligand>
        <name>[4Fe-4S] cluster</name>
        <dbReference type="ChEBI" id="CHEBI:49883"/>
        <label>1</label>
    </ligand>
</feature>
<feature type="binding site" evidence="8">
    <location>
        <position position="414"/>
    </location>
    <ligand>
        <name>[4Fe-4S] cluster</name>
        <dbReference type="ChEBI" id="CHEBI:49883"/>
        <label>2</label>
    </ligand>
</feature>
<feature type="domain" description="4Fe-4S ferredoxin-type" evidence="10">
    <location>
        <begin position="399"/>
        <end position="428"/>
    </location>
</feature>
<dbReference type="NCBIfam" id="TIGR01945">
    <property type="entry name" value="rnfC"/>
    <property type="match status" value="1"/>
</dbReference>
<evidence type="ECO:0000256" key="7">
    <source>
        <dbReference type="ARBA" id="ARBA00023014"/>
    </source>
</evidence>
<dbReference type="InterPro" id="IPR037225">
    <property type="entry name" value="Nuo51_FMN-bd_sf"/>
</dbReference>
<feature type="compositionally biased region" description="Low complexity" evidence="9">
    <location>
        <begin position="478"/>
        <end position="504"/>
    </location>
</feature>
<keyword evidence="5 8" id="KW-0249">Electron transport</keyword>
<dbReference type="InterPro" id="IPR011538">
    <property type="entry name" value="Nuo51_FMN-bd"/>
</dbReference>
<keyword evidence="8" id="KW-1003">Cell membrane</keyword>
<keyword evidence="12" id="KW-1185">Reference proteome</keyword>